<reference evidence="2" key="1">
    <citation type="submission" date="2014-11" db="EMBL/GenBank/DDBJ databases">
        <authorList>
            <person name="Amaro Gonzalez C."/>
        </authorList>
    </citation>
    <scope>NUCLEOTIDE SEQUENCE</scope>
</reference>
<sequence>MFSHYCSDCRARIVGCGWAVFQIHVYKWSCMHLICNMGCSYIFLMVSPAKKPTLLLTIAVYWCIFLGGHFAHPWPGCWYLRPYRSCRP</sequence>
<name>A0A0E9X4S6_ANGAN</name>
<accession>A0A0E9X4S6</accession>
<evidence type="ECO:0000256" key="1">
    <source>
        <dbReference type="SAM" id="Phobius"/>
    </source>
</evidence>
<keyword evidence="1" id="KW-1133">Transmembrane helix</keyword>
<evidence type="ECO:0000313" key="2">
    <source>
        <dbReference type="EMBL" id="JAH96703.1"/>
    </source>
</evidence>
<feature type="transmembrane region" description="Helical" evidence="1">
    <location>
        <begin position="53"/>
        <end position="72"/>
    </location>
</feature>
<reference evidence="2" key="2">
    <citation type="journal article" date="2015" name="Fish Shellfish Immunol.">
        <title>Early steps in the European eel (Anguilla anguilla)-Vibrio vulnificus interaction in the gills: Role of the RtxA13 toxin.</title>
        <authorList>
            <person name="Callol A."/>
            <person name="Pajuelo D."/>
            <person name="Ebbesson L."/>
            <person name="Teles M."/>
            <person name="MacKenzie S."/>
            <person name="Amaro C."/>
        </authorList>
    </citation>
    <scope>NUCLEOTIDE SEQUENCE</scope>
</reference>
<protein>
    <submittedName>
        <fullName evidence="2">Uncharacterized protein</fullName>
    </submittedName>
</protein>
<proteinExistence type="predicted"/>
<keyword evidence="1" id="KW-0472">Membrane</keyword>
<keyword evidence="1" id="KW-0812">Transmembrane</keyword>
<dbReference type="AlphaFoldDB" id="A0A0E9X4S6"/>
<dbReference type="EMBL" id="GBXM01011874">
    <property type="protein sequence ID" value="JAH96703.1"/>
    <property type="molecule type" value="Transcribed_RNA"/>
</dbReference>
<organism evidence="2">
    <name type="scientific">Anguilla anguilla</name>
    <name type="common">European freshwater eel</name>
    <name type="synonym">Muraena anguilla</name>
    <dbReference type="NCBI Taxonomy" id="7936"/>
    <lineage>
        <taxon>Eukaryota</taxon>
        <taxon>Metazoa</taxon>
        <taxon>Chordata</taxon>
        <taxon>Craniata</taxon>
        <taxon>Vertebrata</taxon>
        <taxon>Euteleostomi</taxon>
        <taxon>Actinopterygii</taxon>
        <taxon>Neopterygii</taxon>
        <taxon>Teleostei</taxon>
        <taxon>Anguilliformes</taxon>
        <taxon>Anguillidae</taxon>
        <taxon>Anguilla</taxon>
    </lineage>
</organism>